<keyword evidence="2" id="KW-1185">Reference proteome</keyword>
<protein>
    <submittedName>
        <fullName evidence="1">Predicted kinase</fullName>
    </submittedName>
</protein>
<keyword evidence="1" id="KW-0418">Kinase</keyword>
<proteinExistence type="predicted"/>
<dbReference type="AlphaFoldDB" id="A0A285L4A9"/>
<dbReference type="Gene3D" id="3.40.50.300">
    <property type="entry name" value="P-loop containing nucleotide triphosphate hydrolases"/>
    <property type="match status" value="1"/>
</dbReference>
<dbReference type="GO" id="GO:0016301">
    <property type="term" value="F:kinase activity"/>
    <property type="evidence" value="ECO:0007669"/>
    <property type="project" value="UniProtKB-KW"/>
</dbReference>
<name>A0A285L4A9_9NOCA</name>
<organism evidence="1 2">
    <name type="scientific">Nocardia amikacinitolerans</name>
    <dbReference type="NCBI Taxonomy" id="756689"/>
    <lineage>
        <taxon>Bacteria</taxon>
        <taxon>Bacillati</taxon>
        <taxon>Actinomycetota</taxon>
        <taxon>Actinomycetes</taxon>
        <taxon>Mycobacteriales</taxon>
        <taxon>Nocardiaceae</taxon>
        <taxon>Nocardia</taxon>
    </lineage>
</organism>
<reference evidence="1 2" key="1">
    <citation type="submission" date="2017-09" db="EMBL/GenBank/DDBJ databases">
        <authorList>
            <person name="Ehlers B."/>
            <person name="Leendertz F.H."/>
        </authorList>
    </citation>
    <scope>NUCLEOTIDE SEQUENCE [LARGE SCALE GENOMIC DNA]</scope>
    <source>
        <strain evidence="1 2">DSM 45537</strain>
    </source>
</reference>
<dbReference type="OrthoDB" id="3819922at2"/>
<dbReference type="RefSeq" id="WP_097244138.1">
    <property type="nucleotide sequence ID" value="NZ_OBEG01000001.1"/>
</dbReference>
<dbReference type="Proteomes" id="UP000219565">
    <property type="component" value="Unassembled WGS sequence"/>
</dbReference>
<keyword evidence="1" id="KW-0808">Transferase</keyword>
<evidence type="ECO:0000313" key="1">
    <source>
        <dbReference type="EMBL" id="SNY78917.1"/>
    </source>
</evidence>
<gene>
    <name evidence="1" type="ORF">SAMN04244553_1439</name>
</gene>
<sequence length="191" mass="20321">MASPALTVVTGRPGTGKTTLAHSLAREIGCPAIVHDEITQGMVLTNSPTRTAGVGEAFERPALDAFFDVIAALARAGVTLVAEAALPGKLWHPHLEALTEFAEIRILRCTAPTSIVHGRITQRIATNPHRRARSDELMEGIDPDTASEEDFDPAIDELPTLTVDTTHGYQPGLVALSRFATQPNPGDTLDA</sequence>
<accession>A0A285L4A9</accession>
<dbReference type="Pfam" id="PF13671">
    <property type="entry name" value="AAA_33"/>
    <property type="match status" value="1"/>
</dbReference>
<dbReference type="SUPFAM" id="SSF52540">
    <property type="entry name" value="P-loop containing nucleoside triphosphate hydrolases"/>
    <property type="match status" value="1"/>
</dbReference>
<dbReference type="InterPro" id="IPR027417">
    <property type="entry name" value="P-loop_NTPase"/>
</dbReference>
<dbReference type="STRING" id="1379680.GCA_001612615_02133"/>
<evidence type="ECO:0000313" key="2">
    <source>
        <dbReference type="Proteomes" id="UP000219565"/>
    </source>
</evidence>
<dbReference type="EMBL" id="OBEG01000001">
    <property type="protein sequence ID" value="SNY78917.1"/>
    <property type="molecule type" value="Genomic_DNA"/>
</dbReference>